<dbReference type="PROSITE" id="PS51900">
    <property type="entry name" value="CB"/>
    <property type="match status" value="1"/>
</dbReference>
<evidence type="ECO:0000256" key="2">
    <source>
        <dbReference type="PROSITE-ProRule" id="PRU01248"/>
    </source>
</evidence>
<dbReference type="Pfam" id="PF22022">
    <property type="entry name" value="Phage_int_M"/>
    <property type="match status" value="1"/>
</dbReference>
<dbReference type="EMBL" id="JBHMBE010000009">
    <property type="protein sequence ID" value="MFB9647363.1"/>
    <property type="molecule type" value="Genomic_DNA"/>
</dbReference>
<proteinExistence type="predicted"/>
<evidence type="ECO:0000313" key="4">
    <source>
        <dbReference type="EMBL" id="MFB9647363.1"/>
    </source>
</evidence>
<dbReference type="InterPro" id="IPR044068">
    <property type="entry name" value="CB"/>
</dbReference>
<gene>
    <name evidence="4" type="ORF">ACFFPJ_16345</name>
</gene>
<evidence type="ECO:0000313" key="5">
    <source>
        <dbReference type="Proteomes" id="UP001589611"/>
    </source>
</evidence>
<feature type="domain" description="Core-binding (CB)" evidence="3">
    <location>
        <begin position="75"/>
        <end position="156"/>
    </location>
</feature>
<dbReference type="Gene3D" id="1.10.150.130">
    <property type="match status" value="1"/>
</dbReference>
<accession>A0ABV5T425</accession>
<dbReference type="InterPro" id="IPR053876">
    <property type="entry name" value="Phage_int_M"/>
</dbReference>
<protein>
    <recommendedName>
        <fullName evidence="3">Core-binding (CB) domain-containing protein</fullName>
    </recommendedName>
</protein>
<evidence type="ECO:0000259" key="3">
    <source>
        <dbReference type="PROSITE" id="PS51900"/>
    </source>
</evidence>
<organism evidence="4 5">
    <name type="scientific">Microbacterium terregens</name>
    <dbReference type="NCBI Taxonomy" id="69363"/>
    <lineage>
        <taxon>Bacteria</taxon>
        <taxon>Bacillati</taxon>
        <taxon>Actinomycetota</taxon>
        <taxon>Actinomycetes</taxon>
        <taxon>Micrococcales</taxon>
        <taxon>Microbacteriaceae</taxon>
        <taxon>Microbacterium</taxon>
    </lineage>
</organism>
<reference evidence="4 5" key="1">
    <citation type="submission" date="2024-09" db="EMBL/GenBank/DDBJ databases">
        <authorList>
            <person name="Sun Q."/>
            <person name="Mori K."/>
        </authorList>
    </citation>
    <scope>NUCLEOTIDE SEQUENCE [LARGE SCALE GENOMIC DNA]</scope>
    <source>
        <strain evidence="4 5">JCM 1342</strain>
    </source>
</reference>
<dbReference type="Proteomes" id="UP001589611">
    <property type="component" value="Unassembled WGS sequence"/>
</dbReference>
<evidence type="ECO:0000256" key="1">
    <source>
        <dbReference type="ARBA" id="ARBA00023125"/>
    </source>
</evidence>
<dbReference type="SUPFAM" id="SSF56349">
    <property type="entry name" value="DNA breaking-rejoining enzymes"/>
    <property type="match status" value="1"/>
</dbReference>
<keyword evidence="1 2" id="KW-0238">DNA-binding</keyword>
<dbReference type="InterPro" id="IPR011010">
    <property type="entry name" value="DNA_brk_join_enz"/>
</dbReference>
<dbReference type="InterPro" id="IPR010998">
    <property type="entry name" value="Integrase_recombinase_N"/>
</dbReference>
<dbReference type="RefSeq" id="WP_344713560.1">
    <property type="nucleotide sequence ID" value="NZ_BAAAWH010000001.1"/>
</dbReference>
<keyword evidence="5" id="KW-1185">Reference proteome</keyword>
<name>A0ABV5T425_9MICO</name>
<sequence>MNGGRPRTLIGSYGAISVTTRGTSYVALARIRDADGRLRRVTGAARTESAARARLKERLLDRPGFGAGGLLDLSSSFRDLADLWLEDLELRELSDGTKKNYRDDLRLRVRPQFEHFSLGEITTGRVEWFLRSESAVSFSRAHHSRTVLNQLFAFALRHDAIPRNPVQGTSPLRRPKGERHALNIEQISAIRDDCGGW</sequence>
<comment type="caution">
    <text evidence="4">The sequence shown here is derived from an EMBL/GenBank/DDBJ whole genome shotgun (WGS) entry which is preliminary data.</text>
</comment>